<protein>
    <recommendedName>
        <fullName evidence="2 7">Flagellar motor switch protein FliN</fullName>
    </recommendedName>
</protein>
<evidence type="ECO:0000256" key="4">
    <source>
        <dbReference type="ARBA" id="ARBA00022500"/>
    </source>
</evidence>
<sequence>MSSSNEMSDEALALQWEAAASEAEMDMDMAAPAASAQPAASAPEKGVSDENVDRNLDAVLGIPVDMQVVLGSATMPVASLLKLGRGAVIPLDHRVGEPVDIVVNGRTVARGEIVVVEDDNSRFGVSLTEIVGAKGNYA</sequence>
<reference evidence="11" key="1">
    <citation type="submission" date="2016-10" db="EMBL/GenBank/DDBJ databases">
        <authorList>
            <person name="Varghese N."/>
            <person name="Submissions S."/>
        </authorList>
    </citation>
    <scope>NUCLEOTIDE SEQUENCE [LARGE SCALE GENOMIC DNA]</scope>
    <source>
        <strain evidence="11">DSM 17465</strain>
    </source>
</reference>
<evidence type="ECO:0000313" key="11">
    <source>
        <dbReference type="Proteomes" id="UP000183371"/>
    </source>
</evidence>
<dbReference type="InterPro" id="IPR001543">
    <property type="entry name" value="FliN-like_C"/>
</dbReference>
<dbReference type="Pfam" id="PF01052">
    <property type="entry name" value="FliMN_C"/>
    <property type="match status" value="1"/>
</dbReference>
<evidence type="ECO:0000256" key="2">
    <source>
        <dbReference type="ARBA" id="ARBA00021897"/>
    </source>
</evidence>
<evidence type="ECO:0000256" key="8">
    <source>
        <dbReference type="SAM" id="MobiDB-lite"/>
    </source>
</evidence>
<dbReference type="InterPro" id="IPR036429">
    <property type="entry name" value="SpoA-like_sf"/>
</dbReference>
<name>A0A1I6Y7D6_9HYPH</name>
<feature type="region of interest" description="Disordered" evidence="8">
    <location>
        <begin position="25"/>
        <end position="50"/>
    </location>
</feature>
<evidence type="ECO:0000256" key="1">
    <source>
        <dbReference type="ARBA" id="ARBA00009226"/>
    </source>
</evidence>
<evidence type="ECO:0000313" key="10">
    <source>
        <dbReference type="EMBL" id="SFT46034.1"/>
    </source>
</evidence>
<proteinExistence type="inferred from homology"/>
<dbReference type="GO" id="GO:0071973">
    <property type="term" value="P:bacterial-type flagellum-dependent cell motility"/>
    <property type="evidence" value="ECO:0007669"/>
    <property type="project" value="UniProtKB-UniRule"/>
</dbReference>
<dbReference type="Proteomes" id="UP000183371">
    <property type="component" value="Unassembled WGS sequence"/>
</dbReference>
<evidence type="ECO:0000259" key="9">
    <source>
        <dbReference type="Pfam" id="PF01052"/>
    </source>
</evidence>
<dbReference type="SUPFAM" id="SSF101801">
    <property type="entry name" value="Surface presentation of antigens (SPOA)"/>
    <property type="match status" value="1"/>
</dbReference>
<dbReference type="InterPro" id="IPR012826">
    <property type="entry name" value="FliN"/>
</dbReference>
<keyword evidence="7" id="KW-0975">Bacterial flagellum</keyword>
<dbReference type="PANTHER" id="PTHR43484:SF1">
    <property type="entry name" value="FLAGELLAR MOTOR SWITCH PROTEIN FLIN"/>
    <property type="match status" value="1"/>
</dbReference>
<dbReference type="EMBL" id="FPBD01000001">
    <property type="protein sequence ID" value="SFT46034.1"/>
    <property type="molecule type" value="Genomic_DNA"/>
</dbReference>
<comment type="subcellular location">
    <subcellularLocation>
        <location evidence="7">Cell membrane</location>
        <topology evidence="7">Peripheral membrane protein</topology>
        <orientation evidence="7">Cytoplasmic side</orientation>
    </subcellularLocation>
    <subcellularLocation>
        <location evidence="7">Bacterial flagellum basal body</location>
    </subcellularLocation>
</comment>
<evidence type="ECO:0000256" key="5">
    <source>
        <dbReference type="ARBA" id="ARBA00022779"/>
    </source>
</evidence>
<feature type="domain" description="Flagellar motor switch protein FliN-like C-terminal" evidence="9">
    <location>
        <begin position="58"/>
        <end position="131"/>
    </location>
</feature>
<evidence type="ECO:0000256" key="3">
    <source>
        <dbReference type="ARBA" id="ARBA00022475"/>
    </source>
</evidence>
<keyword evidence="10" id="KW-0966">Cell projection</keyword>
<keyword evidence="4 7" id="KW-0145">Chemotaxis</keyword>
<organism evidence="10 11">
    <name type="scientific">Pseudovibrio denitrificans</name>
    <dbReference type="NCBI Taxonomy" id="258256"/>
    <lineage>
        <taxon>Bacteria</taxon>
        <taxon>Pseudomonadati</taxon>
        <taxon>Pseudomonadota</taxon>
        <taxon>Alphaproteobacteria</taxon>
        <taxon>Hyphomicrobiales</taxon>
        <taxon>Stappiaceae</taxon>
        <taxon>Pseudovibrio</taxon>
    </lineage>
</organism>
<keyword evidence="10" id="KW-0282">Flagellum</keyword>
<dbReference type="AlphaFoldDB" id="A0A1I6Y7D6"/>
<dbReference type="GO" id="GO:0009425">
    <property type="term" value="C:bacterial-type flagellum basal body"/>
    <property type="evidence" value="ECO:0007669"/>
    <property type="project" value="UniProtKB-SubCell"/>
</dbReference>
<dbReference type="InterPro" id="IPR001172">
    <property type="entry name" value="FliN_T3SS_HrcQb"/>
</dbReference>
<dbReference type="GO" id="GO:0006935">
    <property type="term" value="P:chemotaxis"/>
    <property type="evidence" value="ECO:0007669"/>
    <property type="project" value="UniProtKB-KW"/>
</dbReference>
<dbReference type="GO" id="GO:0003774">
    <property type="term" value="F:cytoskeletal motor activity"/>
    <property type="evidence" value="ECO:0007669"/>
    <property type="project" value="UniProtKB-UniRule"/>
</dbReference>
<feature type="compositionally biased region" description="Low complexity" evidence="8">
    <location>
        <begin position="25"/>
        <end position="43"/>
    </location>
</feature>
<dbReference type="Gene3D" id="2.30.330.10">
    <property type="entry name" value="SpoA-like"/>
    <property type="match status" value="1"/>
</dbReference>
<comment type="similarity">
    <text evidence="1 7">Belongs to the FliN/MopA/SpaO family.</text>
</comment>
<keyword evidence="10" id="KW-0969">Cilium</keyword>
<gene>
    <name evidence="10" type="ORF">SAMN05444141_101668</name>
</gene>
<keyword evidence="11" id="KW-1185">Reference proteome</keyword>
<dbReference type="InterPro" id="IPR051469">
    <property type="entry name" value="FliN/MopA/SpaO"/>
</dbReference>
<dbReference type="NCBIfam" id="TIGR02480">
    <property type="entry name" value="fliN"/>
    <property type="match status" value="1"/>
</dbReference>
<evidence type="ECO:0000256" key="7">
    <source>
        <dbReference type="RuleBase" id="RU362074"/>
    </source>
</evidence>
<evidence type="ECO:0000256" key="6">
    <source>
        <dbReference type="ARBA" id="ARBA00023136"/>
    </source>
</evidence>
<keyword evidence="3 7" id="KW-1003">Cell membrane</keyword>
<comment type="function">
    <text evidence="7">FliN is one of three proteins (FliG, FliN, FliM) that form the rotor-mounted switch complex (C ring), located at the base of the basal body. This complex interacts with the CheY and CheZ chemotaxis proteins, in addition to contacting components of the motor that determine the direction of flagellar rotation.</text>
</comment>
<keyword evidence="6 7" id="KW-0472">Membrane</keyword>
<dbReference type="PRINTS" id="PR00956">
    <property type="entry name" value="FLGMOTORFLIN"/>
</dbReference>
<keyword evidence="5 7" id="KW-0283">Flagellar rotation</keyword>
<dbReference type="PANTHER" id="PTHR43484">
    <property type="match status" value="1"/>
</dbReference>
<dbReference type="GO" id="GO:0005886">
    <property type="term" value="C:plasma membrane"/>
    <property type="evidence" value="ECO:0007669"/>
    <property type="project" value="UniProtKB-SubCell"/>
</dbReference>
<accession>A0A1I6Y7D6</accession>